<dbReference type="PANTHER" id="PTHR35807">
    <property type="entry name" value="TRANSCRIPTIONAL REGULATOR REDD-RELATED"/>
    <property type="match status" value="1"/>
</dbReference>
<comment type="caution">
    <text evidence="7">The sequence shown here is derived from an EMBL/GenBank/DDBJ whole genome shotgun (WGS) entry which is preliminary data.</text>
</comment>
<dbReference type="InterPro" id="IPR036388">
    <property type="entry name" value="WH-like_DNA-bd_sf"/>
</dbReference>
<evidence type="ECO:0000256" key="1">
    <source>
        <dbReference type="ARBA" id="ARBA00005820"/>
    </source>
</evidence>
<sequence>MEFRTLGNLALCIDGRDITPTAPKQRQALALLLLRTGQRVSMPTLIDEIWDGSPPRTAMTALQTYIGVIRRTMAEAGGTTVKQVTAERLMTDGNTYVLRVADDEWDKPAFDLFVQRGREAVAQGDAAEAERLLRMALSRWRGQPLGNVRLGRILAPYAERLGELHLGARELLVEALLRMRRSQEAVEEATELASEFPYHENVHAQLMRALYGAGRRAAALEVYQRLRSRMGEALGISPSPSVNTLHHVMLQDEPDEQFLALSGAAR</sequence>
<dbReference type="InterPro" id="IPR016032">
    <property type="entry name" value="Sig_transdc_resp-reg_C-effctor"/>
</dbReference>
<dbReference type="PANTHER" id="PTHR35807:SF1">
    <property type="entry name" value="TRANSCRIPTIONAL REGULATOR REDD"/>
    <property type="match status" value="1"/>
</dbReference>
<comment type="similarity">
    <text evidence="1">Belongs to the AfsR/DnrI/RedD regulatory family.</text>
</comment>
<dbReference type="SUPFAM" id="SSF48452">
    <property type="entry name" value="TPR-like"/>
    <property type="match status" value="1"/>
</dbReference>
<dbReference type="SUPFAM" id="SSF46894">
    <property type="entry name" value="C-terminal effector domain of the bipartite response regulators"/>
    <property type="match status" value="1"/>
</dbReference>
<accession>A0ABU2STT8</accession>
<dbReference type="Proteomes" id="UP001180531">
    <property type="component" value="Unassembled WGS sequence"/>
</dbReference>
<proteinExistence type="inferred from homology"/>
<dbReference type="RefSeq" id="WP_311613650.1">
    <property type="nucleotide sequence ID" value="NZ_JAVRFI010000018.1"/>
</dbReference>
<evidence type="ECO:0000313" key="7">
    <source>
        <dbReference type="EMBL" id="MDT0452163.1"/>
    </source>
</evidence>
<dbReference type="InterPro" id="IPR051677">
    <property type="entry name" value="AfsR-DnrI-RedD_regulator"/>
</dbReference>
<dbReference type="EMBL" id="JAVRFI010000018">
    <property type="protein sequence ID" value="MDT0452163.1"/>
    <property type="molecule type" value="Genomic_DNA"/>
</dbReference>
<keyword evidence="3" id="KW-0805">Transcription regulation</keyword>
<dbReference type="Pfam" id="PF03704">
    <property type="entry name" value="BTAD"/>
    <property type="match status" value="1"/>
</dbReference>
<dbReference type="Pfam" id="PF00486">
    <property type="entry name" value="Trans_reg_C"/>
    <property type="match status" value="1"/>
</dbReference>
<reference evidence="7" key="1">
    <citation type="submission" date="2024-05" db="EMBL/GenBank/DDBJ databases">
        <title>30 novel species of actinomycetes from the DSMZ collection.</title>
        <authorList>
            <person name="Nouioui I."/>
        </authorList>
    </citation>
    <scope>NUCLEOTIDE SEQUENCE</scope>
    <source>
        <strain evidence="7">DSM 40473</strain>
    </source>
</reference>
<keyword evidence="5" id="KW-0804">Transcription</keyword>
<evidence type="ECO:0000256" key="5">
    <source>
        <dbReference type="ARBA" id="ARBA00023163"/>
    </source>
</evidence>
<evidence type="ECO:0000256" key="2">
    <source>
        <dbReference type="ARBA" id="ARBA00023012"/>
    </source>
</evidence>
<organism evidence="7 8">
    <name type="scientific">Streptomyces hesseae</name>
    <dbReference type="NCBI Taxonomy" id="3075519"/>
    <lineage>
        <taxon>Bacteria</taxon>
        <taxon>Bacillati</taxon>
        <taxon>Actinomycetota</taxon>
        <taxon>Actinomycetes</taxon>
        <taxon>Kitasatosporales</taxon>
        <taxon>Streptomycetaceae</taxon>
        <taxon>Streptomyces</taxon>
    </lineage>
</organism>
<dbReference type="InterPro" id="IPR011990">
    <property type="entry name" value="TPR-like_helical_dom_sf"/>
</dbReference>
<feature type="domain" description="Bacterial transcriptional activator" evidence="6">
    <location>
        <begin position="110"/>
        <end position="250"/>
    </location>
</feature>
<protein>
    <submittedName>
        <fullName evidence="7">AfsR/SARP family transcriptional regulator</fullName>
    </submittedName>
</protein>
<dbReference type="Gene3D" id="1.10.10.10">
    <property type="entry name" value="Winged helix-like DNA-binding domain superfamily/Winged helix DNA-binding domain"/>
    <property type="match status" value="1"/>
</dbReference>
<dbReference type="Gene3D" id="1.25.40.10">
    <property type="entry name" value="Tetratricopeptide repeat domain"/>
    <property type="match status" value="1"/>
</dbReference>
<keyword evidence="8" id="KW-1185">Reference proteome</keyword>
<name>A0ABU2STT8_9ACTN</name>
<dbReference type="SMART" id="SM01043">
    <property type="entry name" value="BTAD"/>
    <property type="match status" value="1"/>
</dbReference>
<evidence type="ECO:0000256" key="3">
    <source>
        <dbReference type="ARBA" id="ARBA00023015"/>
    </source>
</evidence>
<dbReference type="CDD" id="cd15831">
    <property type="entry name" value="BTAD"/>
    <property type="match status" value="1"/>
</dbReference>
<evidence type="ECO:0000259" key="6">
    <source>
        <dbReference type="SMART" id="SM01043"/>
    </source>
</evidence>
<keyword evidence="4" id="KW-0238">DNA-binding</keyword>
<gene>
    <name evidence="7" type="ORF">RM609_24200</name>
</gene>
<dbReference type="InterPro" id="IPR005158">
    <property type="entry name" value="BTAD"/>
</dbReference>
<dbReference type="InterPro" id="IPR001867">
    <property type="entry name" value="OmpR/PhoB-type_DNA-bd"/>
</dbReference>
<evidence type="ECO:0000313" key="8">
    <source>
        <dbReference type="Proteomes" id="UP001180531"/>
    </source>
</evidence>
<keyword evidence="2" id="KW-0902">Two-component regulatory system</keyword>
<evidence type="ECO:0000256" key="4">
    <source>
        <dbReference type="ARBA" id="ARBA00023125"/>
    </source>
</evidence>